<dbReference type="PROSITE" id="PS50005">
    <property type="entry name" value="TPR"/>
    <property type="match status" value="1"/>
</dbReference>
<dbReference type="InterPro" id="IPR036249">
    <property type="entry name" value="Thioredoxin-like_sf"/>
</dbReference>
<accession>A0A061S794</accession>
<dbReference type="SMART" id="SM00028">
    <property type="entry name" value="TPR"/>
    <property type="match status" value="3"/>
</dbReference>
<dbReference type="Gene3D" id="1.25.40.10">
    <property type="entry name" value="Tetratricopeptide repeat domain"/>
    <property type="match status" value="1"/>
</dbReference>
<dbReference type="SUPFAM" id="SSF52833">
    <property type="entry name" value="Thioredoxin-like"/>
    <property type="match status" value="1"/>
</dbReference>
<evidence type="ECO:0000313" key="2">
    <source>
        <dbReference type="EMBL" id="JAC63892.1"/>
    </source>
</evidence>
<dbReference type="SUPFAM" id="SSF48452">
    <property type="entry name" value="TPR-like"/>
    <property type="match status" value="1"/>
</dbReference>
<dbReference type="Gene3D" id="3.40.30.10">
    <property type="entry name" value="Glutaredoxin"/>
    <property type="match status" value="1"/>
</dbReference>
<feature type="repeat" description="TPR" evidence="1">
    <location>
        <begin position="126"/>
        <end position="159"/>
    </location>
</feature>
<dbReference type="EMBL" id="GBEZ01006796">
    <property type="protein sequence ID" value="JAC78621.1"/>
    <property type="molecule type" value="Transcribed_RNA"/>
</dbReference>
<dbReference type="AlphaFoldDB" id="A0A061S794"/>
<dbReference type="PANTHER" id="PTHR47682:SF1">
    <property type="entry name" value="TETRATRICOPEPTIDE REPEAT (TPR)-CONTAINING PROTEIN"/>
    <property type="match status" value="1"/>
</dbReference>
<proteinExistence type="predicted"/>
<gene>
    <name evidence="3" type="ORF">TSPGSL018_14689</name>
    <name evidence="2" type="ORF">TSPGSL018_19529</name>
</gene>
<dbReference type="InterPro" id="IPR019734">
    <property type="entry name" value="TPR_rpt"/>
</dbReference>
<dbReference type="EMBL" id="GBEZ01022972">
    <property type="protein sequence ID" value="JAC63892.1"/>
    <property type="molecule type" value="Transcribed_RNA"/>
</dbReference>
<dbReference type="CDD" id="cd02980">
    <property type="entry name" value="TRX_Fd_family"/>
    <property type="match status" value="1"/>
</dbReference>
<keyword evidence="1" id="KW-0802">TPR repeat</keyword>
<name>A0A061S794_9CHLO</name>
<protein>
    <submittedName>
        <fullName evidence="3">Tetratricopeptide repeat-containing protein isoform 3</fullName>
    </submittedName>
</protein>
<dbReference type="InterPro" id="IPR011990">
    <property type="entry name" value="TPR-like_helical_dom_sf"/>
</dbReference>
<reference evidence="3" key="1">
    <citation type="submission" date="2014-05" db="EMBL/GenBank/DDBJ databases">
        <title>The transcriptome of the halophilic microalga Tetraselmis sp. GSL018 isolated from the Great Salt Lake, Utah.</title>
        <authorList>
            <person name="Jinkerson R.E."/>
            <person name="D'Adamo S."/>
            <person name="Posewitz M.C."/>
        </authorList>
    </citation>
    <scope>NUCLEOTIDE SEQUENCE</scope>
    <source>
        <strain evidence="3">GSL018</strain>
    </source>
</reference>
<evidence type="ECO:0000256" key="1">
    <source>
        <dbReference type="PROSITE-ProRule" id="PRU00339"/>
    </source>
</evidence>
<evidence type="ECO:0000313" key="3">
    <source>
        <dbReference type="EMBL" id="JAC78621.1"/>
    </source>
</evidence>
<organism evidence="3">
    <name type="scientific">Tetraselmis sp. GSL018</name>
    <dbReference type="NCBI Taxonomy" id="582737"/>
    <lineage>
        <taxon>Eukaryota</taxon>
        <taxon>Viridiplantae</taxon>
        <taxon>Chlorophyta</taxon>
        <taxon>core chlorophytes</taxon>
        <taxon>Chlorodendrophyceae</taxon>
        <taxon>Chlorodendrales</taxon>
        <taxon>Chlorodendraceae</taxon>
        <taxon>Tetraselmis</taxon>
    </lineage>
</organism>
<dbReference type="PANTHER" id="PTHR47682">
    <property type="entry name" value="TETRATRICOPEPTIDE REPEAT (TPR)-CONTAINING PROTEIN"/>
    <property type="match status" value="1"/>
</dbReference>
<sequence>MILHARTAKPRILSSPSKPRFSLGRSAELFAQAESVHGAREYTVRVCTNRTCRKQGAKQILRLTQDLCIENVKVIESGCMGKCGNGPNVGILPPGVVLGHVSTPRLLARILSELCDVAVDDAVLKATELRLRGTSLANAGDLQGAISCWNEAIELQPSHGLYAVYSNRSAARQTLGDNQGALEDATAAVELSPQGFLTAHVRKVDALYALGRIADAAAALDEAVDANPGYARTDECRRIRRALEDATGSQQ</sequence>